<accession>A0ABP9BFW6</accession>
<dbReference type="InterPro" id="IPR002575">
    <property type="entry name" value="Aminoglycoside_PTrfase"/>
</dbReference>
<name>A0ABP9BFW6_9MICC</name>
<dbReference type="EMBL" id="BAABKP010000001">
    <property type="protein sequence ID" value="GAA4795055.1"/>
    <property type="molecule type" value="Genomic_DNA"/>
</dbReference>
<gene>
    <name evidence="2" type="ORF">GCM10023352_12840</name>
</gene>
<evidence type="ECO:0000259" key="1">
    <source>
        <dbReference type="Pfam" id="PF01636"/>
    </source>
</evidence>
<dbReference type="SUPFAM" id="SSF56112">
    <property type="entry name" value="Protein kinase-like (PK-like)"/>
    <property type="match status" value="1"/>
</dbReference>
<organism evidence="2 3">
    <name type="scientific">Rothia endophytica</name>
    <dbReference type="NCBI Taxonomy" id="1324766"/>
    <lineage>
        <taxon>Bacteria</taxon>
        <taxon>Bacillati</taxon>
        <taxon>Actinomycetota</taxon>
        <taxon>Actinomycetes</taxon>
        <taxon>Micrococcales</taxon>
        <taxon>Micrococcaceae</taxon>
        <taxon>Rothia</taxon>
    </lineage>
</organism>
<keyword evidence="3" id="KW-1185">Reference proteome</keyword>
<dbReference type="Pfam" id="PF01636">
    <property type="entry name" value="APH"/>
    <property type="match status" value="1"/>
</dbReference>
<dbReference type="Gene3D" id="3.90.1200.10">
    <property type="match status" value="1"/>
</dbReference>
<proteinExistence type="predicted"/>
<protein>
    <recommendedName>
        <fullName evidence="1">Aminoglycoside phosphotransferase domain-containing protein</fullName>
    </recommendedName>
</protein>
<feature type="domain" description="Aminoglycoside phosphotransferase" evidence="1">
    <location>
        <begin position="154"/>
        <end position="321"/>
    </location>
</feature>
<dbReference type="Proteomes" id="UP001500187">
    <property type="component" value="Unassembled WGS sequence"/>
</dbReference>
<reference evidence="3" key="1">
    <citation type="journal article" date="2019" name="Int. J. Syst. Evol. Microbiol.">
        <title>The Global Catalogue of Microorganisms (GCM) 10K type strain sequencing project: providing services to taxonomists for standard genome sequencing and annotation.</title>
        <authorList>
            <consortium name="The Broad Institute Genomics Platform"/>
            <consortium name="The Broad Institute Genome Sequencing Center for Infectious Disease"/>
            <person name="Wu L."/>
            <person name="Ma J."/>
        </authorList>
    </citation>
    <scope>NUCLEOTIDE SEQUENCE [LARGE SCALE GENOMIC DNA]</scope>
    <source>
        <strain evidence="3">JCM 18541</strain>
    </source>
</reference>
<comment type="caution">
    <text evidence="2">The sequence shown here is derived from an EMBL/GenBank/DDBJ whole genome shotgun (WGS) entry which is preliminary data.</text>
</comment>
<dbReference type="InterPro" id="IPR011009">
    <property type="entry name" value="Kinase-like_dom_sf"/>
</dbReference>
<dbReference type="RefSeq" id="WP_345445708.1">
    <property type="nucleotide sequence ID" value="NZ_BAABKP010000001.1"/>
</dbReference>
<sequence>MNATVMYTEQMLDASWLSDALGAQVTATSLRAKPGTSLTASFTPAGAEGQDASGWVRLMWPAGAGKAEKHRSKAAKLGLSVQQSELPDGFILQWGGVKTDPKLMMHLVSFEGMDDGEILRYNPLRRLVVRNGYRVSRIVTSADPHSTDLYRFVGLHVPVPEVLDPDTGTGMDVLRFVGTRDLSSSISTAQATSVGALFADLHASFSSLPNYLNRHLAAKNISPAVQLEAHASLFDVLAPELAGRTRALAAAFKPLSGPPVLLHGDASPDQVLTDEATGALWLTDFDRAYLGPAPVDIGSFMATSPTEVSAAFFEGYSSTAGHGLPVLDLQHALAGALALRLADPLRSAQPGWKDEVEAGLSRIEQML</sequence>
<evidence type="ECO:0000313" key="2">
    <source>
        <dbReference type="EMBL" id="GAA4795055.1"/>
    </source>
</evidence>
<evidence type="ECO:0000313" key="3">
    <source>
        <dbReference type="Proteomes" id="UP001500187"/>
    </source>
</evidence>